<organism evidence="2 3">
    <name type="scientific">Tenggerimyces flavus</name>
    <dbReference type="NCBI Taxonomy" id="1708749"/>
    <lineage>
        <taxon>Bacteria</taxon>
        <taxon>Bacillati</taxon>
        <taxon>Actinomycetota</taxon>
        <taxon>Actinomycetes</taxon>
        <taxon>Propionibacteriales</taxon>
        <taxon>Nocardioidaceae</taxon>
        <taxon>Tenggerimyces</taxon>
    </lineage>
</organism>
<accession>A0ABV7YQ44</accession>
<keyword evidence="1" id="KW-0472">Membrane</keyword>
<keyword evidence="1" id="KW-0812">Transmembrane</keyword>
<gene>
    <name evidence="2" type="ORF">ACFOUW_39700</name>
</gene>
<feature type="transmembrane region" description="Helical" evidence="1">
    <location>
        <begin position="57"/>
        <end position="80"/>
    </location>
</feature>
<dbReference type="Proteomes" id="UP001595699">
    <property type="component" value="Unassembled WGS sequence"/>
</dbReference>
<dbReference type="RefSeq" id="WP_205121678.1">
    <property type="nucleotide sequence ID" value="NZ_JAFBCM010000001.1"/>
</dbReference>
<feature type="transmembrane region" description="Helical" evidence="1">
    <location>
        <begin position="117"/>
        <end position="142"/>
    </location>
</feature>
<dbReference type="EMBL" id="JBHRZH010000063">
    <property type="protein sequence ID" value="MFC3767008.1"/>
    <property type="molecule type" value="Genomic_DNA"/>
</dbReference>
<keyword evidence="3" id="KW-1185">Reference proteome</keyword>
<evidence type="ECO:0000313" key="3">
    <source>
        <dbReference type="Proteomes" id="UP001595699"/>
    </source>
</evidence>
<evidence type="ECO:0000313" key="2">
    <source>
        <dbReference type="EMBL" id="MFC3767008.1"/>
    </source>
</evidence>
<evidence type="ECO:0000256" key="1">
    <source>
        <dbReference type="SAM" id="Phobius"/>
    </source>
</evidence>
<proteinExistence type="predicted"/>
<feature type="transmembrane region" description="Helical" evidence="1">
    <location>
        <begin position="31"/>
        <end position="51"/>
    </location>
</feature>
<name>A0ABV7YQ44_9ACTN</name>
<comment type="caution">
    <text evidence="2">The sequence shown here is derived from an EMBL/GenBank/DDBJ whole genome shotgun (WGS) entry which is preliminary data.</text>
</comment>
<keyword evidence="1" id="KW-1133">Transmembrane helix</keyword>
<protein>
    <submittedName>
        <fullName evidence="2">Uncharacterized protein</fullName>
    </submittedName>
</protein>
<reference evidence="3" key="1">
    <citation type="journal article" date="2019" name="Int. J. Syst. Evol. Microbiol.">
        <title>The Global Catalogue of Microorganisms (GCM) 10K type strain sequencing project: providing services to taxonomists for standard genome sequencing and annotation.</title>
        <authorList>
            <consortium name="The Broad Institute Genomics Platform"/>
            <consortium name="The Broad Institute Genome Sequencing Center for Infectious Disease"/>
            <person name="Wu L."/>
            <person name="Ma J."/>
        </authorList>
    </citation>
    <scope>NUCLEOTIDE SEQUENCE [LARGE SCALE GENOMIC DNA]</scope>
    <source>
        <strain evidence="3">CGMCC 4.7241</strain>
    </source>
</reference>
<sequence length="143" mass="15309">MPFLQDLSPTDEARSPLWASFATLADQVERLVLVNVGWALQLMPGLVALAFPELPTWLRVALALYSATALPIATAVLYALAAEACRGQHVDLGLAMELCRSFAAPALRVLAPLYGTFGVLVWLLVVVRGITPLTTALTLALLL</sequence>